<keyword evidence="4" id="KW-1185">Reference proteome</keyword>
<evidence type="ECO:0000256" key="1">
    <source>
        <dbReference type="SAM" id="MobiDB-lite"/>
    </source>
</evidence>
<dbReference type="OrthoDB" id="2563494at2759"/>
<organism evidence="3 4">
    <name type="scientific">Kwoniella heveanensis BCC8398</name>
    <dbReference type="NCBI Taxonomy" id="1296120"/>
    <lineage>
        <taxon>Eukaryota</taxon>
        <taxon>Fungi</taxon>
        <taxon>Dikarya</taxon>
        <taxon>Basidiomycota</taxon>
        <taxon>Agaricomycotina</taxon>
        <taxon>Tremellomycetes</taxon>
        <taxon>Tremellales</taxon>
        <taxon>Cryptococcaceae</taxon>
        <taxon>Kwoniella</taxon>
    </lineage>
</organism>
<dbReference type="AlphaFoldDB" id="A0A1B9GZ07"/>
<keyword evidence="2" id="KW-1133">Transmembrane helix</keyword>
<evidence type="ECO:0000313" key="4">
    <source>
        <dbReference type="Proteomes" id="UP000092666"/>
    </source>
</evidence>
<feature type="compositionally biased region" description="Low complexity" evidence="1">
    <location>
        <begin position="47"/>
        <end position="72"/>
    </location>
</feature>
<evidence type="ECO:0000256" key="2">
    <source>
        <dbReference type="SAM" id="Phobius"/>
    </source>
</evidence>
<dbReference type="EMBL" id="KI669496">
    <property type="protein sequence ID" value="OCF36224.1"/>
    <property type="molecule type" value="Genomic_DNA"/>
</dbReference>
<keyword evidence="2" id="KW-0472">Membrane</keyword>
<dbReference type="Proteomes" id="UP000092666">
    <property type="component" value="Unassembled WGS sequence"/>
</dbReference>
<reference evidence="3 4" key="1">
    <citation type="submission" date="2013-07" db="EMBL/GenBank/DDBJ databases">
        <title>The Genome Sequence of Cryptococcus heveanensis BCC8398.</title>
        <authorList>
            <consortium name="The Broad Institute Genome Sequencing Platform"/>
            <person name="Cuomo C."/>
            <person name="Litvintseva A."/>
            <person name="Chen Y."/>
            <person name="Heitman J."/>
            <person name="Sun S."/>
            <person name="Springer D."/>
            <person name="Dromer F."/>
            <person name="Young S.K."/>
            <person name="Zeng Q."/>
            <person name="Gargeya S."/>
            <person name="Fitzgerald M."/>
            <person name="Abouelleil A."/>
            <person name="Alvarado L."/>
            <person name="Berlin A.M."/>
            <person name="Chapman S.B."/>
            <person name="Dewar J."/>
            <person name="Goldberg J."/>
            <person name="Griggs A."/>
            <person name="Gujja S."/>
            <person name="Hansen M."/>
            <person name="Howarth C."/>
            <person name="Imamovic A."/>
            <person name="Larimer J."/>
            <person name="McCowan C."/>
            <person name="Murphy C."/>
            <person name="Pearson M."/>
            <person name="Priest M."/>
            <person name="Roberts A."/>
            <person name="Saif S."/>
            <person name="Shea T."/>
            <person name="Sykes S."/>
            <person name="Wortman J."/>
            <person name="Nusbaum C."/>
            <person name="Birren B."/>
        </authorList>
    </citation>
    <scope>NUCLEOTIDE SEQUENCE [LARGE SCALE GENOMIC DNA]</scope>
    <source>
        <strain evidence="3 4">BCC8398</strain>
    </source>
</reference>
<name>A0A1B9GZ07_9TREE</name>
<feature type="transmembrane region" description="Helical" evidence="2">
    <location>
        <begin position="227"/>
        <end position="248"/>
    </location>
</feature>
<feature type="transmembrane region" description="Helical" evidence="2">
    <location>
        <begin position="198"/>
        <end position="220"/>
    </location>
</feature>
<feature type="region of interest" description="Disordered" evidence="1">
    <location>
        <begin position="101"/>
        <end position="124"/>
    </location>
</feature>
<sequence length="272" mass="29131">MTSGQNTSQADDPFLVSLSTRCRETVRTWLNARPDLLLAIAKRHTTNPLLNPLPSTGGGPSSSSSPSPTPTLKLDVPRGGLTAEKVRIRVSTRARNVEVDIPLPAGGTGSPYTGGRSGGGGGLGKGGFGRKIEGIGKEALRYFGVPRHPKITYFNPPLLATFAPLPPLLLLLFLIFVPPTNTYAEIGRGLVHRYLGKWVIPSAGIFAAVCHLVIEPLILAPRLRKHAVPMMPTLLYMGTVLLIGYGGIDALNRAGEVVDTTSGATRHWYQYH</sequence>
<accession>A0A1B9GZ07</accession>
<feature type="compositionally biased region" description="Gly residues" evidence="1">
    <location>
        <begin position="115"/>
        <end position="124"/>
    </location>
</feature>
<proteinExistence type="predicted"/>
<reference evidence="4" key="2">
    <citation type="submission" date="2013-12" db="EMBL/GenBank/DDBJ databases">
        <title>Evolution of pathogenesis and genome organization in the Tremellales.</title>
        <authorList>
            <person name="Cuomo C."/>
            <person name="Litvintseva A."/>
            <person name="Heitman J."/>
            <person name="Chen Y."/>
            <person name="Sun S."/>
            <person name="Springer D."/>
            <person name="Dromer F."/>
            <person name="Young S."/>
            <person name="Zeng Q."/>
            <person name="Chapman S."/>
            <person name="Gujja S."/>
            <person name="Saif S."/>
            <person name="Birren B."/>
        </authorList>
    </citation>
    <scope>NUCLEOTIDE SEQUENCE [LARGE SCALE GENOMIC DNA]</scope>
    <source>
        <strain evidence="4">BCC8398</strain>
    </source>
</reference>
<protein>
    <submittedName>
        <fullName evidence="3">Uncharacterized protein</fullName>
    </submittedName>
</protein>
<feature type="transmembrane region" description="Helical" evidence="2">
    <location>
        <begin position="157"/>
        <end position="178"/>
    </location>
</feature>
<keyword evidence="2" id="KW-0812">Transmembrane</keyword>
<gene>
    <name evidence="3" type="ORF">I316_02097</name>
</gene>
<evidence type="ECO:0000313" key="3">
    <source>
        <dbReference type="EMBL" id="OCF36224.1"/>
    </source>
</evidence>
<feature type="region of interest" description="Disordered" evidence="1">
    <location>
        <begin position="47"/>
        <end position="76"/>
    </location>
</feature>